<name>A0A158KKQ8_9BURK</name>
<keyword evidence="2" id="KW-1185">Reference proteome</keyword>
<protein>
    <submittedName>
        <fullName evidence="1">Uncharacterized protein</fullName>
    </submittedName>
</protein>
<dbReference type="Proteomes" id="UP000054925">
    <property type="component" value="Unassembled WGS sequence"/>
</dbReference>
<accession>A0A158KKQ8</accession>
<comment type="caution">
    <text evidence="1">The sequence shown here is derived from an EMBL/GenBank/DDBJ whole genome shotgun (WGS) entry which is preliminary data.</text>
</comment>
<dbReference type="AlphaFoldDB" id="A0A158KKQ8"/>
<sequence length="88" mass="9587">MASHTPGGMMPEYGDIVVGNVPVRNRAHFPVTKVIAGQQIVVVEVVLRAVGRDRLAVAPVLWQIKSQIEFNQLALRCLKSYPGSYAGD</sequence>
<evidence type="ECO:0000313" key="2">
    <source>
        <dbReference type="Proteomes" id="UP000054925"/>
    </source>
</evidence>
<dbReference type="EMBL" id="FCOL02000065">
    <property type="protein sequence ID" value="SAL81664.1"/>
    <property type="molecule type" value="Genomic_DNA"/>
</dbReference>
<gene>
    <name evidence="1" type="ORF">AWB67_05902</name>
</gene>
<proteinExistence type="predicted"/>
<evidence type="ECO:0000313" key="1">
    <source>
        <dbReference type="EMBL" id="SAL81664.1"/>
    </source>
</evidence>
<reference evidence="1" key="1">
    <citation type="submission" date="2016-01" db="EMBL/GenBank/DDBJ databases">
        <authorList>
            <person name="Peeters C."/>
        </authorList>
    </citation>
    <scope>NUCLEOTIDE SEQUENCE [LARGE SCALE GENOMIC DNA]</scope>
    <source>
        <strain evidence="1">LMG 22937</strain>
    </source>
</reference>
<organism evidence="1 2">
    <name type="scientific">Caballeronia terrestris</name>
    <dbReference type="NCBI Taxonomy" id="1226301"/>
    <lineage>
        <taxon>Bacteria</taxon>
        <taxon>Pseudomonadati</taxon>
        <taxon>Pseudomonadota</taxon>
        <taxon>Betaproteobacteria</taxon>
        <taxon>Burkholderiales</taxon>
        <taxon>Burkholderiaceae</taxon>
        <taxon>Caballeronia</taxon>
    </lineage>
</organism>